<protein>
    <submittedName>
        <fullName evidence="1">Uncharacterized protein</fullName>
    </submittedName>
</protein>
<evidence type="ECO:0000313" key="1">
    <source>
        <dbReference type="EMBL" id="QLG87598.1"/>
    </source>
</evidence>
<organism evidence="1 2">
    <name type="scientific">Chitinibacter bivalviorum</name>
    <dbReference type="NCBI Taxonomy" id="2739434"/>
    <lineage>
        <taxon>Bacteria</taxon>
        <taxon>Pseudomonadati</taxon>
        <taxon>Pseudomonadota</taxon>
        <taxon>Betaproteobacteria</taxon>
        <taxon>Neisseriales</taxon>
        <taxon>Chitinibacteraceae</taxon>
        <taxon>Chitinibacter</taxon>
    </lineage>
</organism>
<reference evidence="1 2" key="1">
    <citation type="submission" date="2020-07" db="EMBL/GenBank/DDBJ databases">
        <title>Complete genome sequence of Chitinibacter sp. 2T18.</title>
        <authorList>
            <person name="Bae J.-W."/>
            <person name="Choi J.-W."/>
        </authorList>
    </citation>
    <scope>NUCLEOTIDE SEQUENCE [LARGE SCALE GENOMIC DNA]</scope>
    <source>
        <strain evidence="1 2">2T18</strain>
    </source>
</reference>
<dbReference type="AlphaFoldDB" id="A0A7H9BHB3"/>
<sequence>MPQVKAKVCHAYNPATGAYLQPTVAYLDPLTPGQYNLPAGAIWADPNELAAWDATNWPYVNGSAWELKAL</sequence>
<dbReference type="KEGG" id="chiz:HQ393_04635"/>
<keyword evidence="2" id="KW-1185">Reference proteome</keyword>
<gene>
    <name evidence="1" type="ORF">HQ393_04635</name>
</gene>
<dbReference type="EMBL" id="CP058627">
    <property type="protein sequence ID" value="QLG87598.1"/>
    <property type="molecule type" value="Genomic_DNA"/>
</dbReference>
<name>A0A7H9BHB3_9NEIS</name>
<dbReference type="Proteomes" id="UP000509597">
    <property type="component" value="Chromosome"/>
</dbReference>
<proteinExistence type="predicted"/>
<accession>A0A7H9BHB3</accession>
<evidence type="ECO:0000313" key="2">
    <source>
        <dbReference type="Proteomes" id="UP000509597"/>
    </source>
</evidence>
<dbReference type="RefSeq" id="WP_179357680.1">
    <property type="nucleotide sequence ID" value="NZ_CP058627.1"/>
</dbReference>